<dbReference type="AlphaFoldDB" id="A0A8D8F3J4"/>
<dbReference type="EMBL" id="HBUE01030333">
    <property type="protein sequence ID" value="CAG6456163.1"/>
    <property type="molecule type" value="Transcribed_RNA"/>
</dbReference>
<reference evidence="1" key="1">
    <citation type="submission" date="2021-05" db="EMBL/GenBank/DDBJ databases">
        <authorList>
            <person name="Alioto T."/>
            <person name="Alioto T."/>
            <person name="Gomez Garrido J."/>
        </authorList>
    </citation>
    <scope>NUCLEOTIDE SEQUENCE</scope>
</reference>
<name>A0A8D8F3J4_CULPI</name>
<accession>A0A8D8F3J4</accession>
<protein>
    <submittedName>
        <fullName evidence="1">(northern house mosquito) hypothetical protein</fullName>
    </submittedName>
</protein>
<proteinExistence type="predicted"/>
<evidence type="ECO:0000313" key="1">
    <source>
        <dbReference type="EMBL" id="CAG6456163.1"/>
    </source>
</evidence>
<organism evidence="1">
    <name type="scientific">Culex pipiens</name>
    <name type="common">House mosquito</name>
    <dbReference type="NCBI Taxonomy" id="7175"/>
    <lineage>
        <taxon>Eukaryota</taxon>
        <taxon>Metazoa</taxon>
        <taxon>Ecdysozoa</taxon>
        <taxon>Arthropoda</taxon>
        <taxon>Hexapoda</taxon>
        <taxon>Insecta</taxon>
        <taxon>Pterygota</taxon>
        <taxon>Neoptera</taxon>
        <taxon>Endopterygota</taxon>
        <taxon>Diptera</taxon>
        <taxon>Nematocera</taxon>
        <taxon>Culicoidea</taxon>
        <taxon>Culicidae</taxon>
        <taxon>Culicinae</taxon>
        <taxon>Culicini</taxon>
        <taxon>Culex</taxon>
        <taxon>Culex</taxon>
    </lineage>
</organism>
<sequence length="131" mass="14587">MRTASSSGYRKRDVRSGTQLAVLPVLPTTRHSQIDWDEEGPTTTTLTHTANCVVPVSFVYISLVRIVGARCVHFHYPEPRGGIRMGGGSNGFVEGFYRRWMPSTMVLPVSGLLINKKFHLNRLLHVHPTSA</sequence>